<evidence type="ECO:0000313" key="4">
    <source>
        <dbReference type="EMBL" id="PCC37706.1"/>
    </source>
</evidence>
<accession>A0A2A3YEE9</accession>
<dbReference type="Gene3D" id="3.40.50.720">
    <property type="entry name" value="NAD(P)-binding Rossmann-like Domain"/>
    <property type="match status" value="1"/>
</dbReference>
<organism evidence="4 5">
    <name type="scientific">Brachybacterium alimentarium</name>
    <dbReference type="NCBI Taxonomy" id="47845"/>
    <lineage>
        <taxon>Bacteria</taxon>
        <taxon>Bacillati</taxon>
        <taxon>Actinomycetota</taxon>
        <taxon>Actinomycetes</taxon>
        <taxon>Micrococcales</taxon>
        <taxon>Dermabacteraceae</taxon>
        <taxon>Brachybacterium</taxon>
    </lineage>
</organism>
<dbReference type="Proteomes" id="UP000218598">
    <property type="component" value="Unassembled WGS sequence"/>
</dbReference>
<dbReference type="OrthoDB" id="5180065at2"/>
<gene>
    <name evidence="4" type="ORF">CIK66_18000</name>
</gene>
<evidence type="ECO:0000313" key="5">
    <source>
        <dbReference type="Proteomes" id="UP000218598"/>
    </source>
</evidence>
<dbReference type="Pfam" id="PF05368">
    <property type="entry name" value="NmrA"/>
    <property type="match status" value="1"/>
</dbReference>
<dbReference type="PANTHER" id="PTHR42748:SF7">
    <property type="entry name" value="NMRA LIKE REDOX SENSOR 1-RELATED"/>
    <property type="match status" value="1"/>
</dbReference>
<evidence type="ECO:0000259" key="3">
    <source>
        <dbReference type="Pfam" id="PF05368"/>
    </source>
</evidence>
<dbReference type="SUPFAM" id="SSF51735">
    <property type="entry name" value="NAD(P)-binding Rossmann-fold domains"/>
    <property type="match status" value="1"/>
</dbReference>
<protein>
    <submittedName>
        <fullName evidence="4">NmrA family protein</fullName>
    </submittedName>
</protein>
<evidence type="ECO:0000256" key="2">
    <source>
        <dbReference type="ARBA" id="ARBA00022857"/>
    </source>
</evidence>
<keyword evidence="2" id="KW-0521">NADP</keyword>
<dbReference type="EMBL" id="NRGR01000043">
    <property type="protein sequence ID" value="PCC37706.1"/>
    <property type="molecule type" value="Genomic_DNA"/>
</dbReference>
<feature type="domain" description="NmrA-like" evidence="3">
    <location>
        <begin position="6"/>
        <end position="267"/>
    </location>
</feature>
<reference evidence="4 5" key="1">
    <citation type="journal article" date="2017" name="Elife">
        <title>Extensive horizontal gene transfer in cheese-associated bacteria.</title>
        <authorList>
            <person name="Bonham K.S."/>
            <person name="Wolfe B.E."/>
            <person name="Dutton R.J."/>
        </authorList>
    </citation>
    <scope>NUCLEOTIDE SEQUENCE [LARGE SCALE GENOMIC DNA]</scope>
    <source>
        <strain evidence="4 5">341_9</strain>
    </source>
</reference>
<proteinExistence type="inferred from homology"/>
<comment type="caution">
    <text evidence="4">The sequence shown here is derived from an EMBL/GenBank/DDBJ whole genome shotgun (WGS) entry which is preliminary data.</text>
</comment>
<dbReference type="CDD" id="cd05251">
    <property type="entry name" value="NmrA_like_SDR_a"/>
    <property type="match status" value="1"/>
</dbReference>
<dbReference type="Gene3D" id="3.90.25.10">
    <property type="entry name" value="UDP-galactose 4-epimerase, domain 1"/>
    <property type="match status" value="1"/>
</dbReference>
<comment type="similarity">
    <text evidence="1">Belongs to the NmrA-type oxidoreductase family.</text>
</comment>
<evidence type="ECO:0000256" key="1">
    <source>
        <dbReference type="ARBA" id="ARBA00006328"/>
    </source>
</evidence>
<dbReference type="InterPro" id="IPR051164">
    <property type="entry name" value="NmrA-like_oxidored"/>
</dbReference>
<keyword evidence="5" id="KW-1185">Reference proteome</keyword>
<dbReference type="RefSeq" id="WP_096197950.1">
    <property type="nucleotide sequence ID" value="NZ_JBQQPA010000020.1"/>
</dbReference>
<dbReference type="PANTHER" id="PTHR42748">
    <property type="entry name" value="NITROGEN METABOLITE REPRESSION PROTEIN NMRA FAMILY MEMBER"/>
    <property type="match status" value="1"/>
</dbReference>
<dbReference type="AlphaFoldDB" id="A0A2A3YEE9"/>
<dbReference type="InterPro" id="IPR008030">
    <property type="entry name" value="NmrA-like"/>
</dbReference>
<name>A0A2A3YEE9_9MICO</name>
<sequence length="291" mass="30558">MTHLGTIAVYGATGQQGGAVLDALLAKGASVRALVRNPSSDRAQALAQRGVELVQADADEPASLVPALDGVQALFFMTTPPGGVQTEDTEGETQQGIALADAAKQAGVPHVVYSSVGGAERETGVPHFESKRRVEEHLESLGVPTALVRPAFFMENLLGMSPSLENGEIVVRLPLPDAVPLQMIAVKDIGAVAATALLEPQSIPDGAIEIAGDELTGSQIAATYAKHTGMPARYEALPLSVLDDSYDMQAMFRWFADSAAYQADLAQVRALVPEVLDLPAWLRTVEVQPGA</sequence>
<dbReference type="InterPro" id="IPR036291">
    <property type="entry name" value="NAD(P)-bd_dom_sf"/>
</dbReference>